<dbReference type="Proteomes" id="UP000009131">
    <property type="component" value="Unassembled WGS sequence"/>
</dbReference>
<comment type="caution">
    <text evidence="2">The sequence shown here is derived from an EMBL/GenBank/DDBJ whole genome shotgun (WGS) entry which is preliminary data.</text>
</comment>
<keyword evidence="1" id="KW-0812">Transmembrane</keyword>
<reference evidence="2 3" key="1">
    <citation type="journal article" date="2011" name="J. Gen. Appl. Microbiol.">
        <title>Draft genome sequencing of the enigmatic basidiomycete Mixia osmundae.</title>
        <authorList>
            <person name="Nishida H."/>
            <person name="Nagatsuka Y."/>
            <person name="Sugiyama J."/>
        </authorList>
    </citation>
    <scope>NUCLEOTIDE SEQUENCE [LARGE SCALE GENOMIC DNA]</scope>
    <source>
        <strain evidence="3">CBS 9802 / IAM 14324 / JCM 22182 / KY 12970</strain>
    </source>
</reference>
<keyword evidence="1" id="KW-0472">Membrane</keyword>
<feature type="transmembrane region" description="Helical" evidence="1">
    <location>
        <begin position="21"/>
        <end position="42"/>
    </location>
</feature>
<evidence type="ECO:0000313" key="3">
    <source>
        <dbReference type="Proteomes" id="UP000009131"/>
    </source>
</evidence>
<dbReference type="RefSeq" id="XP_014568181.1">
    <property type="nucleotide sequence ID" value="XM_014712695.1"/>
</dbReference>
<dbReference type="InParanoid" id="G7DVU6"/>
<evidence type="ECO:0000256" key="1">
    <source>
        <dbReference type="SAM" id="Phobius"/>
    </source>
</evidence>
<proteinExistence type="predicted"/>
<dbReference type="AlphaFoldDB" id="G7DVU6"/>
<protein>
    <submittedName>
        <fullName evidence="2">Uncharacterized protein</fullName>
    </submittedName>
</protein>
<evidence type="ECO:0000313" key="2">
    <source>
        <dbReference type="EMBL" id="GAA94706.1"/>
    </source>
</evidence>
<accession>G7DVU6</accession>
<gene>
    <name evidence="2" type="primary">Mo01359</name>
    <name evidence="2" type="ORF">E5Q_01359</name>
</gene>
<reference evidence="2 3" key="2">
    <citation type="journal article" date="2012" name="Open Biol.">
        <title>Characteristics of nucleosomes and linker DNA regions on the genome of the basidiomycete Mixia osmundae revealed by mono- and dinucleosome mapping.</title>
        <authorList>
            <person name="Nishida H."/>
            <person name="Kondo S."/>
            <person name="Matsumoto T."/>
            <person name="Suzuki Y."/>
            <person name="Yoshikawa H."/>
            <person name="Taylor T.D."/>
            <person name="Sugiyama J."/>
        </authorList>
    </citation>
    <scope>NUCLEOTIDE SEQUENCE [LARGE SCALE GENOMIC DNA]</scope>
    <source>
        <strain evidence="3">CBS 9802 / IAM 14324 / JCM 22182 / KY 12970</strain>
    </source>
</reference>
<keyword evidence="3" id="KW-1185">Reference proteome</keyword>
<dbReference type="HOGENOM" id="CLU_3125433_0_0_1"/>
<sequence>MIAHYNHSDARARYASLQVRASCTFVVLLHSMLVSICVFIWAHQAERVYM</sequence>
<keyword evidence="1" id="KW-1133">Transmembrane helix</keyword>
<name>G7DVU6_MIXOS</name>
<dbReference type="EMBL" id="BABT02000046">
    <property type="protein sequence ID" value="GAA94706.1"/>
    <property type="molecule type" value="Genomic_DNA"/>
</dbReference>
<organism evidence="2 3">
    <name type="scientific">Mixia osmundae (strain CBS 9802 / IAM 14324 / JCM 22182 / KY 12970)</name>
    <dbReference type="NCBI Taxonomy" id="764103"/>
    <lineage>
        <taxon>Eukaryota</taxon>
        <taxon>Fungi</taxon>
        <taxon>Dikarya</taxon>
        <taxon>Basidiomycota</taxon>
        <taxon>Pucciniomycotina</taxon>
        <taxon>Mixiomycetes</taxon>
        <taxon>Mixiales</taxon>
        <taxon>Mixiaceae</taxon>
        <taxon>Mixia</taxon>
    </lineage>
</organism>